<dbReference type="InParanoid" id="W0RJB1"/>
<keyword evidence="1" id="KW-0732">Signal</keyword>
<feature type="signal peptide" evidence="1">
    <location>
        <begin position="1"/>
        <end position="29"/>
    </location>
</feature>
<organism evidence="3 4">
    <name type="scientific">Gemmatirosa kalamazoonensis</name>
    <dbReference type="NCBI Taxonomy" id="861299"/>
    <lineage>
        <taxon>Bacteria</taxon>
        <taxon>Pseudomonadati</taxon>
        <taxon>Gemmatimonadota</taxon>
        <taxon>Gemmatimonadia</taxon>
        <taxon>Gemmatimonadales</taxon>
        <taxon>Gemmatimonadaceae</taxon>
        <taxon>Gemmatirosa</taxon>
    </lineage>
</organism>
<dbReference type="Proteomes" id="UP000019151">
    <property type="component" value="Chromosome"/>
</dbReference>
<gene>
    <name evidence="3" type="ORF">J421_2980</name>
</gene>
<keyword evidence="4" id="KW-1185">Reference proteome</keyword>
<dbReference type="OrthoDB" id="8562900at2"/>
<sequence length="216" mass="22269">MLSRFSRCSNTLRTVAVAALSLSAATAGAQSLSGTLTMDDAFQVYLGTSATTLGVAIPGANGNSWPTDVTFGPQALTPGTNYWLQIVATNSGGPGAFIGQFSLTGGFHFANTTQSLLTNTTEWSLRSGSFAGSPLGIADEGPNGTGPWGTFGNISPSAHFIWDGTSNCDVCTIYFAAPIIAQRVTPPGTTVPEPSTWALVATGVVAFGIVRRRRSA</sequence>
<dbReference type="NCBIfam" id="TIGR02595">
    <property type="entry name" value="PEP_CTERM"/>
    <property type="match status" value="1"/>
</dbReference>
<name>W0RJB1_9BACT</name>
<dbReference type="RefSeq" id="WP_158508803.1">
    <property type="nucleotide sequence ID" value="NZ_CP007128.1"/>
</dbReference>
<reference evidence="3 4" key="1">
    <citation type="journal article" date="2014" name="Genome Announc.">
        <title>Genome Sequence and Methylome of Soil Bacterium Gemmatirosa kalamazoonensis KBS708T, a Member of the Rarely Cultivated Gemmatimonadetes Phylum.</title>
        <authorList>
            <person name="Debruyn J.M."/>
            <person name="Radosevich M."/>
            <person name="Wommack K.E."/>
            <person name="Polson S.W."/>
            <person name="Hauser L.J."/>
            <person name="Fawaz M.N."/>
            <person name="Korlach J."/>
            <person name="Tsai Y.C."/>
        </authorList>
    </citation>
    <scope>NUCLEOTIDE SEQUENCE [LARGE SCALE GENOMIC DNA]</scope>
    <source>
        <strain evidence="3 4">KBS708</strain>
    </source>
</reference>
<dbReference type="EMBL" id="CP007128">
    <property type="protein sequence ID" value="AHG90517.1"/>
    <property type="molecule type" value="Genomic_DNA"/>
</dbReference>
<evidence type="ECO:0000259" key="2">
    <source>
        <dbReference type="Pfam" id="PF07589"/>
    </source>
</evidence>
<dbReference type="InterPro" id="IPR013424">
    <property type="entry name" value="Ice-binding_C"/>
</dbReference>
<evidence type="ECO:0000256" key="1">
    <source>
        <dbReference type="SAM" id="SignalP"/>
    </source>
</evidence>
<feature type="chain" id="PRO_5004794471" evidence="1">
    <location>
        <begin position="30"/>
        <end position="216"/>
    </location>
</feature>
<feature type="domain" description="Ice-binding protein C-terminal" evidence="2">
    <location>
        <begin position="190"/>
        <end position="213"/>
    </location>
</feature>
<protein>
    <submittedName>
        <fullName evidence="3">PEP motif putative anchor domain protein</fullName>
    </submittedName>
</protein>
<dbReference type="KEGG" id="gba:J421_2980"/>
<accession>W0RJB1</accession>
<evidence type="ECO:0000313" key="3">
    <source>
        <dbReference type="EMBL" id="AHG90517.1"/>
    </source>
</evidence>
<dbReference type="AlphaFoldDB" id="W0RJB1"/>
<dbReference type="eggNOG" id="ENOG50331UE">
    <property type="taxonomic scope" value="Bacteria"/>
</dbReference>
<evidence type="ECO:0000313" key="4">
    <source>
        <dbReference type="Proteomes" id="UP000019151"/>
    </source>
</evidence>
<dbReference type="Pfam" id="PF07589">
    <property type="entry name" value="PEP-CTERM"/>
    <property type="match status" value="1"/>
</dbReference>
<proteinExistence type="predicted"/>
<dbReference type="HOGENOM" id="CLU_1276136_0_0_0"/>